<evidence type="ECO:0000313" key="4">
    <source>
        <dbReference type="EMBL" id="JAT55583.1"/>
    </source>
</evidence>
<accession>A0A1D1YLS0</accession>
<feature type="region of interest" description="Disordered" evidence="2">
    <location>
        <begin position="613"/>
        <end position="657"/>
    </location>
</feature>
<reference evidence="4" key="1">
    <citation type="submission" date="2015-07" db="EMBL/GenBank/DDBJ databases">
        <title>Transcriptome Assembly of Anthurium amnicola.</title>
        <authorList>
            <person name="Suzuki J."/>
        </authorList>
    </citation>
    <scope>NUCLEOTIDE SEQUENCE</scope>
</reference>
<dbReference type="EMBL" id="GDJX01012353">
    <property type="protein sequence ID" value="JAT55583.1"/>
    <property type="molecule type" value="Transcribed_RNA"/>
</dbReference>
<dbReference type="GO" id="GO:0010073">
    <property type="term" value="P:meristem maintenance"/>
    <property type="evidence" value="ECO:0007669"/>
    <property type="project" value="InterPro"/>
</dbReference>
<dbReference type="InterPro" id="IPR019557">
    <property type="entry name" value="AminoTfrase-like_pln_mobile"/>
</dbReference>
<feature type="coiled-coil region" evidence="1">
    <location>
        <begin position="483"/>
        <end position="594"/>
    </location>
</feature>
<sequence length="657" mass="74573">PEPARRPIREGVVRGRVTWNTVYAIYVSLPAFQQAHLYEMGFAELLSVFPFWIDVALMQALKERWDGSCNAFIMPWGHMIPNLEDVARITGLRVHGNPVTGTTLSDYRTQARRLLGYKDGGSSPLLTLKRSVLRNMLGVKGIKKKEEEDMSSYVQRMKATLGGKWTQKEGRKSKWELRIFLLFFLSRLLFTTKGSLISLRFLTLIGDLDEVKNYGWGAAMLADLFYNLSTPSTETEISGFSPFLQVWAYYYLPLQAAPLLQAHSPSGRAAERLPYLARWSPIIDHHSMFQQLERLRRGLNNILMREITWRPYMEDGTACQPWVVEGSPVFGRDISLHALNLVEPLYLTLTMRTLDYHQADVDIVSLSGRKRKSRRFIGNKEIDWANDNHVEVEDWMRGGMPVIPSVDSSEVYLQNYRRYYQDRIQLGRAPEATRTERELELEAFTLKVQTLQGVISSLVTEMHNLRSGGGASTSSGRPSVSHRDEVAELCQQLQNTIARAKVAEGTAQERVDEIQAALDQLRAEKENWMAQVAEEQAKAANALKQVMELQQQLQSLQITPEPGSREQWETSWTLRQVQAQLETSQQEVQHLRAMQLDLSWQVGVWCGQAEYAKARDRERRNQSSQSHGTSHASRSCSKRGQHKEGSGEGGGEGGGES</sequence>
<evidence type="ECO:0000256" key="2">
    <source>
        <dbReference type="SAM" id="MobiDB-lite"/>
    </source>
</evidence>
<feature type="domain" description="Aminotransferase-like plant mobile" evidence="3">
    <location>
        <begin position="46"/>
        <end position="420"/>
    </location>
</feature>
<dbReference type="AlphaFoldDB" id="A0A1D1YLS0"/>
<protein>
    <submittedName>
        <fullName evidence="4">Serine/threonine-protein phosphatase 7 long form</fullName>
    </submittedName>
</protein>
<dbReference type="PANTHER" id="PTHR46033:SF8">
    <property type="entry name" value="PROTEIN MAINTENANCE OF MERISTEMS-LIKE"/>
    <property type="match status" value="1"/>
</dbReference>
<keyword evidence="1" id="KW-0175">Coiled coil</keyword>
<name>A0A1D1YLS0_9ARAE</name>
<feature type="compositionally biased region" description="Polar residues" evidence="2">
    <location>
        <begin position="622"/>
        <end position="635"/>
    </location>
</feature>
<feature type="compositionally biased region" description="Gly residues" evidence="2">
    <location>
        <begin position="647"/>
        <end position="657"/>
    </location>
</feature>
<evidence type="ECO:0000256" key="1">
    <source>
        <dbReference type="SAM" id="Coils"/>
    </source>
</evidence>
<evidence type="ECO:0000259" key="3">
    <source>
        <dbReference type="Pfam" id="PF10536"/>
    </source>
</evidence>
<organism evidence="4">
    <name type="scientific">Anthurium amnicola</name>
    <dbReference type="NCBI Taxonomy" id="1678845"/>
    <lineage>
        <taxon>Eukaryota</taxon>
        <taxon>Viridiplantae</taxon>
        <taxon>Streptophyta</taxon>
        <taxon>Embryophyta</taxon>
        <taxon>Tracheophyta</taxon>
        <taxon>Spermatophyta</taxon>
        <taxon>Magnoliopsida</taxon>
        <taxon>Liliopsida</taxon>
        <taxon>Araceae</taxon>
        <taxon>Pothoideae</taxon>
        <taxon>Potheae</taxon>
        <taxon>Anthurium</taxon>
    </lineage>
</organism>
<proteinExistence type="predicted"/>
<dbReference type="Pfam" id="PF10536">
    <property type="entry name" value="PMD"/>
    <property type="match status" value="1"/>
</dbReference>
<feature type="non-terminal residue" evidence="4">
    <location>
        <position position="1"/>
    </location>
</feature>
<dbReference type="InterPro" id="IPR044824">
    <property type="entry name" value="MAIN-like"/>
</dbReference>
<dbReference type="PANTHER" id="PTHR46033">
    <property type="entry name" value="PROTEIN MAIN-LIKE 2"/>
    <property type="match status" value="1"/>
</dbReference>
<gene>
    <name evidence="4" type="primary">At1g48120_101</name>
    <name evidence="4" type="ORF">g.43383</name>
</gene>